<name>A0AA35Y018_METCP</name>
<feature type="region of interest" description="Disordered" evidence="1">
    <location>
        <begin position="38"/>
        <end position="87"/>
    </location>
</feature>
<dbReference type="Proteomes" id="UP001158598">
    <property type="component" value="Chromosome"/>
</dbReference>
<dbReference type="AlphaFoldDB" id="A0AA35Y018"/>
<proteinExistence type="predicted"/>
<reference evidence="2" key="1">
    <citation type="submission" date="2023-03" db="EMBL/GenBank/DDBJ databases">
        <authorList>
            <person name="Pearce D."/>
        </authorList>
    </citation>
    <scope>NUCLEOTIDE SEQUENCE</scope>
    <source>
        <strain evidence="2">Mc</strain>
    </source>
</reference>
<dbReference type="EMBL" id="OX458332">
    <property type="protein sequence ID" value="CAI8772171.1"/>
    <property type="molecule type" value="Genomic_DNA"/>
</dbReference>
<accession>A0AA35Y018</accession>
<evidence type="ECO:0000313" key="2">
    <source>
        <dbReference type="EMBL" id="CAI8772171.1"/>
    </source>
</evidence>
<evidence type="ECO:0000256" key="1">
    <source>
        <dbReference type="SAM" id="MobiDB-lite"/>
    </source>
</evidence>
<gene>
    <name evidence="2" type="ORF">MCNOR_1041</name>
</gene>
<protein>
    <submittedName>
        <fullName evidence="2">Uncharacterized protein</fullName>
    </submittedName>
</protein>
<sequence>MLVGKRTVFFLEVIPRDNGRFDASRLFGPALQLAFDEFGKQGSTTPDRSSVDRRARSARSSLRPRSTGRLRTREKKALIPGLPPIRT</sequence>
<evidence type="ECO:0000313" key="3">
    <source>
        <dbReference type="Proteomes" id="UP001158598"/>
    </source>
</evidence>
<organism evidence="2 3">
    <name type="scientific">Methylococcus capsulatus</name>
    <dbReference type="NCBI Taxonomy" id="414"/>
    <lineage>
        <taxon>Bacteria</taxon>
        <taxon>Pseudomonadati</taxon>
        <taxon>Pseudomonadota</taxon>
        <taxon>Gammaproteobacteria</taxon>
        <taxon>Methylococcales</taxon>
        <taxon>Methylococcaceae</taxon>
        <taxon>Methylococcus</taxon>
    </lineage>
</organism>